<evidence type="ECO:0000313" key="2">
    <source>
        <dbReference type="Proteomes" id="UP000636793"/>
    </source>
</evidence>
<accession>A0A916T9A2</accession>
<keyword evidence="2" id="KW-1185">Reference proteome</keyword>
<reference evidence="1" key="1">
    <citation type="journal article" date="2014" name="Int. J. Syst. Evol. Microbiol.">
        <title>Complete genome sequence of Corynebacterium casei LMG S-19264T (=DSM 44701T), isolated from a smear-ripened cheese.</title>
        <authorList>
            <consortium name="US DOE Joint Genome Institute (JGI-PGF)"/>
            <person name="Walter F."/>
            <person name="Albersmeier A."/>
            <person name="Kalinowski J."/>
            <person name="Ruckert C."/>
        </authorList>
    </citation>
    <scope>NUCLEOTIDE SEQUENCE</scope>
    <source>
        <strain evidence="1">CGMCC 1.15085</strain>
    </source>
</reference>
<evidence type="ECO:0000313" key="1">
    <source>
        <dbReference type="EMBL" id="GGB35552.1"/>
    </source>
</evidence>
<proteinExistence type="predicted"/>
<protein>
    <submittedName>
        <fullName evidence="1">Uncharacterized protein</fullName>
    </submittedName>
</protein>
<organism evidence="1 2">
    <name type="scientific">Flexivirga endophytica</name>
    <dbReference type="NCBI Taxonomy" id="1849103"/>
    <lineage>
        <taxon>Bacteria</taxon>
        <taxon>Bacillati</taxon>
        <taxon>Actinomycetota</taxon>
        <taxon>Actinomycetes</taxon>
        <taxon>Micrococcales</taxon>
        <taxon>Dermacoccaceae</taxon>
        <taxon>Flexivirga</taxon>
    </lineage>
</organism>
<dbReference type="EMBL" id="BMHI01000004">
    <property type="protein sequence ID" value="GGB35552.1"/>
    <property type="molecule type" value="Genomic_DNA"/>
</dbReference>
<name>A0A916T9A2_9MICO</name>
<gene>
    <name evidence="1" type="ORF">GCM10011492_27740</name>
</gene>
<comment type="caution">
    <text evidence="1">The sequence shown here is derived from an EMBL/GenBank/DDBJ whole genome shotgun (WGS) entry which is preliminary data.</text>
</comment>
<reference evidence="1" key="2">
    <citation type="submission" date="2020-09" db="EMBL/GenBank/DDBJ databases">
        <authorList>
            <person name="Sun Q."/>
            <person name="Zhou Y."/>
        </authorList>
    </citation>
    <scope>NUCLEOTIDE SEQUENCE</scope>
    <source>
        <strain evidence="1">CGMCC 1.15085</strain>
    </source>
</reference>
<dbReference type="Proteomes" id="UP000636793">
    <property type="component" value="Unassembled WGS sequence"/>
</dbReference>
<dbReference type="AlphaFoldDB" id="A0A916T9A2"/>
<sequence>MVVGHRIRFRAHDNTMTWSCEWCGGHTGSKIYESAAAANRYARAFDRRDGQDTGKRAPLLGMFPLRLWRFLRNRRGAAT</sequence>